<protein>
    <submittedName>
        <fullName evidence="3">FAD-dependent oxidoreductase</fullName>
    </submittedName>
</protein>
<dbReference type="InterPro" id="IPR050703">
    <property type="entry name" value="Flavin_MAO"/>
</dbReference>
<evidence type="ECO:0000313" key="3">
    <source>
        <dbReference type="EMBL" id="MBL0741190.1"/>
    </source>
</evidence>
<reference evidence="3 4" key="1">
    <citation type="submission" date="2021-01" db="EMBL/GenBank/DDBJ databases">
        <title>Chryseolinea sp. Jin1 Genome sequencing and assembly.</title>
        <authorList>
            <person name="Kim I."/>
        </authorList>
    </citation>
    <scope>NUCLEOTIDE SEQUENCE [LARGE SCALE GENOMIC DNA]</scope>
    <source>
        <strain evidence="3 4">Jin1</strain>
    </source>
</reference>
<evidence type="ECO:0000313" key="4">
    <source>
        <dbReference type="Proteomes" id="UP000613030"/>
    </source>
</evidence>
<evidence type="ECO:0000259" key="2">
    <source>
        <dbReference type="Pfam" id="PF01593"/>
    </source>
</evidence>
<dbReference type="PANTHER" id="PTHR43563:SF1">
    <property type="entry name" value="AMINE OXIDASE [FLAVIN-CONTAINING] B"/>
    <property type="match status" value="1"/>
</dbReference>
<accession>A0ABS1KNZ0</accession>
<comment type="similarity">
    <text evidence="1">Belongs to the flavin monoamine oxidase family.</text>
</comment>
<dbReference type="InterPro" id="IPR036188">
    <property type="entry name" value="FAD/NAD-bd_sf"/>
</dbReference>
<dbReference type="EMBL" id="JAERRB010000002">
    <property type="protein sequence ID" value="MBL0741190.1"/>
    <property type="molecule type" value="Genomic_DNA"/>
</dbReference>
<dbReference type="Gene3D" id="3.90.660.10">
    <property type="match status" value="1"/>
</dbReference>
<dbReference type="SUPFAM" id="SSF51905">
    <property type="entry name" value="FAD/NAD(P)-binding domain"/>
    <property type="match status" value="1"/>
</dbReference>
<dbReference type="RefSeq" id="WP_202008548.1">
    <property type="nucleotide sequence ID" value="NZ_JAERRB010000002.1"/>
</dbReference>
<dbReference type="Proteomes" id="UP000613030">
    <property type="component" value="Unassembled WGS sequence"/>
</dbReference>
<dbReference type="Pfam" id="PF01593">
    <property type="entry name" value="Amino_oxidase"/>
    <property type="match status" value="1"/>
</dbReference>
<evidence type="ECO:0000256" key="1">
    <source>
        <dbReference type="ARBA" id="ARBA00005995"/>
    </source>
</evidence>
<comment type="caution">
    <text evidence="3">The sequence shown here is derived from an EMBL/GenBank/DDBJ whole genome shotgun (WGS) entry which is preliminary data.</text>
</comment>
<gene>
    <name evidence="3" type="ORF">JI741_08160</name>
</gene>
<dbReference type="InterPro" id="IPR002937">
    <property type="entry name" value="Amino_oxidase"/>
</dbReference>
<organism evidence="3 4">
    <name type="scientific">Chryseolinea lacunae</name>
    <dbReference type="NCBI Taxonomy" id="2801331"/>
    <lineage>
        <taxon>Bacteria</taxon>
        <taxon>Pseudomonadati</taxon>
        <taxon>Bacteroidota</taxon>
        <taxon>Cytophagia</taxon>
        <taxon>Cytophagales</taxon>
        <taxon>Fulvivirgaceae</taxon>
        <taxon>Chryseolinea</taxon>
    </lineage>
</organism>
<dbReference type="Gene3D" id="1.10.405.10">
    <property type="entry name" value="Guanine Nucleotide Dissociation Inhibitor, domain 1"/>
    <property type="match status" value="1"/>
</dbReference>
<feature type="domain" description="Amine oxidase" evidence="2">
    <location>
        <begin position="55"/>
        <end position="482"/>
    </location>
</feature>
<sequence length="485" mass="54921">MSTFKRRDFIKSSVMAGVSASMLDTTPWEKHTASDTVKITPSASPKKVIVGGAGLAGLCTAYELVRRGHEVVVMEAAGRHGGHVFTVLDGLSDGLYGDFGMEHICKPGYDKYWGYIQEFGLTALPYPRRKNLVRRIDEKFYTEEMLRDAAVLKKFGFNEREVKYLSQNPWWDLESLYTKPYLDKFKDEYQPFGVGYDHFDTVPMADLYKKDGASETALRFLGGTSYSAQFELWRAGILHLRGVPLAPPEVFRLKGGNQMLPNAFAKRLGTRVWLNCPILSIKHGNTGVTVKYKQFNEEKEMQADYYVNCIPLPAFKNIPVSPPFPPEKQYVLDNVTYDSYQRFVFQASSKFWEEDNLTINMDLNLPDLEQVWQSAEEVDTHRVIVLGTGPGGVSPQRALAAFRSVYPGKRDTIEYVTSRDWTKETYASTCERLPFAIGTLRKFWPEVMKPHGRIHFAGAYADNLNWGTEAATRTGNRVAEAIDKA</sequence>
<dbReference type="PANTHER" id="PTHR43563">
    <property type="entry name" value="AMINE OXIDASE"/>
    <property type="match status" value="1"/>
</dbReference>
<proteinExistence type="inferred from homology"/>
<name>A0ABS1KNZ0_9BACT</name>
<keyword evidence="4" id="KW-1185">Reference proteome</keyword>
<dbReference type="Gene3D" id="3.50.50.60">
    <property type="entry name" value="FAD/NAD(P)-binding domain"/>
    <property type="match status" value="1"/>
</dbReference>